<comment type="caution">
    <text evidence="2">The sequence shown here is derived from an EMBL/GenBank/DDBJ whole genome shotgun (WGS) entry which is preliminary data.</text>
</comment>
<organism evidence="2 3">
    <name type="scientific">Chitinophaga barathri</name>
    <dbReference type="NCBI Taxonomy" id="1647451"/>
    <lineage>
        <taxon>Bacteria</taxon>
        <taxon>Pseudomonadati</taxon>
        <taxon>Bacteroidota</taxon>
        <taxon>Chitinophagia</taxon>
        <taxon>Chitinophagales</taxon>
        <taxon>Chitinophagaceae</taxon>
        <taxon>Chitinophaga</taxon>
    </lineage>
</organism>
<dbReference type="Proteomes" id="UP000279089">
    <property type="component" value="Unassembled WGS sequence"/>
</dbReference>
<sequence length="54" mass="6257">MKLSQDLSISFWKRNGRTNPDGKATIMVRIVINQERDGFSLGYQVEPHKFDTKC</sequence>
<feature type="domain" description="Arm DNA-binding" evidence="1">
    <location>
        <begin position="12"/>
        <end position="53"/>
    </location>
</feature>
<dbReference type="OrthoDB" id="673554at2"/>
<proteinExistence type="predicted"/>
<dbReference type="Pfam" id="PF17293">
    <property type="entry name" value="Arm-DNA-bind_5"/>
    <property type="match status" value="1"/>
</dbReference>
<gene>
    <name evidence="2" type="ORF">EG028_20095</name>
</gene>
<dbReference type="RefSeq" id="WP_120518069.1">
    <property type="nucleotide sequence ID" value="NZ_QXZY01000011.1"/>
</dbReference>
<reference evidence="3" key="1">
    <citation type="submission" date="2018-11" db="EMBL/GenBank/DDBJ databases">
        <title>Chitinophaga lutea sp.nov., isolate from arsenic contaminated soil.</title>
        <authorList>
            <person name="Zong Y."/>
        </authorList>
    </citation>
    <scope>NUCLEOTIDE SEQUENCE [LARGE SCALE GENOMIC DNA]</scope>
    <source>
        <strain evidence="3">YLT18</strain>
    </source>
</reference>
<evidence type="ECO:0000313" key="2">
    <source>
        <dbReference type="EMBL" id="RPD39426.1"/>
    </source>
</evidence>
<name>A0A3N4MC48_9BACT</name>
<dbReference type="InterPro" id="IPR035386">
    <property type="entry name" value="Arm-DNA-bind_5"/>
</dbReference>
<dbReference type="EMBL" id="RMBX01000011">
    <property type="protein sequence ID" value="RPD39426.1"/>
    <property type="molecule type" value="Genomic_DNA"/>
</dbReference>
<evidence type="ECO:0000313" key="3">
    <source>
        <dbReference type="Proteomes" id="UP000279089"/>
    </source>
</evidence>
<evidence type="ECO:0000259" key="1">
    <source>
        <dbReference type="Pfam" id="PF17293"/>
    </source>
</evidence>
<keyword evidence="3" id="KW-1185">Reference proteome</keyword>
<accession>A0A3N4MC48</accession>
<protein>
    <recommendedName>
        <fullName evidence="1">Arm DNA-binding domain-containing protein</fullName>
    </recommendedName>
</protein>
<dbReference type="AlphaFoldDB" id="A0A3N4MC48"/>